<evidence type="ECO:0000313" key="2">
    <source>
        <dbReference type="EMBL" id="RSH89374.1"/>
    </source>
</evidence>
<dbReference type="OrthoDB" id="2596681at2759"/>
<feature type="compositionally biased region" description="Low complexity" evidence="1">
    <location>
        <begin position="194"/>
        <end position="209"/>
    </location>
</feature>
<proteinExistence type="predicted"/>
<keyword evidence="3" id="KW-1185">Reference proteome</keyword>
<protein>
    <submittedName>
        <fullName evidence="2">Uncharacterized protein</fullName>
    </submittedName>
</protein>
<evidence type="ECO:0000256" key="1">
    <source>
        <dbReference type="SAM" id="MobiDB-lite"/>
    </source>
</evidence>
<reference evidence="2 3" key="1">
    <citation type="submission" date="2018-11" db="EMBL/GenBank/DDBJ databases">
        <title>Genome sequence of Saitozyma podzolica DSM 27192.</title>
        <authorList>
            <person name="Aliyu H."/>
            <person name="Gorte O."/>
            <person name="Ochsenreither K."/>
        </authorList>
    </citation>
    <scope>NUCLEOTIDE SEQUENCE [LARGE SCALE GENOMIC DNA]</scope>
    <source>
        <strain evidence="2 3">DSM 27192</strain>
    </source>
</reference>
<feature type="compositionally biased region" description="Pro residues" evidence="1">
    <location>
        <begin position="110"/>
        <end position="119"/>
    </location>
</feature>
<accession>A0A427YEI8</accession>
<feature type="region of interest" description="Disordered" evidence="1">
    <location>
        <begin position="38"/>
        <end position="283"/>
    </location>
</feature>
<dbReference type="Proteomes" id="UP000279259">
    <property type="component" value="Unassembled WGS sequence"/>
</dbReference>
<dbReference type="AlphaFoldDB" id="A0A427YEI8"/>
<feature type="compositionally biased region" description="Polar residues" evidence="1">
    <location>
        <begin position="139"/>
        <end position="164"/>
    </location>
</feature>
<evidence type="ECO:0000313" key="3">
    <source>
        <dbReference type="Proteomes" id="UP000279259"/>
    </source>
</evidence>
<organism evidence="2 3">
    <name type="scientific">Saitozyma podzolica</name>
    <dbReference type="NCBI Taxonomy" id="1890683"/>
    <lineage>
        <taxon>Eukaryota</taxon>
        <taxon>Fungi</taxon>
        <taxon>Dikarya</taxon>
        <taxon>Basidiomycota</taxon>
        <taxon>Agaricomycotina</taxon>
        <taxon>Tremellomycetes</taxon>
        <taxon>Tremellales</taxon>
        <taxon>Trimorphomycetaceae</taxon>
        <taxon>Saitozyma</taxon>
    </lineage>
</organism>
<gene>
    <name evidence="2" type="ORF">EHS25_002486</name>
</gene>
<comment type="caution">
    <text evidence="2">The sequence shown here is derived from an EMBL/GenBank/DDBJ whole genome shotgun (WGS) entry which is preliminary data.</text>
</comment>
<dbReference type="EMBL" id="RSCD01000014">
    <property type="protein sequence ID" value="RSH89374.1"/>
    <property type="molecule type" value="Genomic_DNA"/>
</dbReference>
<name>A0A427YEI8_9TREE</name>
<feature type="compositionally biased region" description="Polar residues" evidence="1">
    <location>
        <begin position="252"/>
        <end position="271"/>
    </location>
</feature>
<sequence>MLDLRRKFKPFLPGEATRGALQNVLTVEWSGHKTVLVEVPSGPSRSNEVELSPLRDESRGGVGNSGYGRLDDEDSDDSYARTGYFDQPRSSRERKVSLAKSRGNGNGTAPPLPSRPSRPQPQFNRPELGLNPFDADSAYSRSNLFTQSQSSASHRSGVSPSFIGSDSDLDDQIHDHDDHHHHRRPHQAPPIPDRPQQSARSRPAAAASAEGWTTFESPLTSHGAFPTTPAYPAHPSYSRGAGGKYDAWSKGGWSQTTSPASSTGTRNSGQMSLDDDPFREPEA</sequence>